<organism evidence="2 3">
    <name type="scientific">Cohnella rhizosphaerae</name>
    <dbReference type="NCBI Taxonomy" id="1457232"/>
    <lineage>
        <taxon>Bacteria</taxon>
        <taxon>Bacillati</taxon>
        <taxon>Bacillota</taxon>
        <taxon>Bacilli</taxon>
        <taxon>Bacillales</taxon>
        <taxon>Paenibacillaceae</taxon>
        <taxon>Cohnella</taxon>
    </lineage>
</organism>
<keyword evidence="1" id="KW-1133">Transmembrane helix</keyword>
<name>A0A9X4QVU9_9BACL</name>
<reference evidence="2" key="1">
    <citation type="submission" date="2022-10" db="EMBL/GenBank/DDBJ databases">
        <title>Comparative genomic analysis of Cohnella hashimotonis sp. nov., isolated from the International Space Station.</title>
        <authorList>
            <person name="Simpson A."/>
            <person name="Venkateswaran K."/>
        </authorList>
    </citation>
    <scope>NUCLEOTIDE SEQUENCE</scope>
    <source>
        <strain evidence="2">DSM 28161</strain>
    </source>
</reference>
<keyword evidence="3" id="KW-1185">Reference proteome</keyword>
<dbReference type="Proteomes" id="UP001153404">
    <property type="component" value="Unassembled WGS sequence"/>
</dbReference>
<sequence>MSGNRRRRETEAGQAAERFDGFLRAAVLVGAVLLVVAQLLLRVPEIRAWIVPGERAEGIRYEAG</sequence>
<dbReference type="EMBL" id="JAPDIA010000008">
    <property type="protein sequence ID" value="MDG0813130.1"/>
    <property type="molecule type" value="Genomic_DNA"/>
</dbReference>
<evidence type="ECO:0000256" key="1">
    <source>
        <dbReference type="SAM" id="Phobius"/>
    </source>
</evidence>
<keyword evidence="1" id="KW-0812">Transmembrane</keyword>
<evidence type="ECO:0000313" key="3">
    <source>
        <dbReference type="Proteomes" id="UP001153404"/>
    </source>
</evidence>
<evidence type="ECO:0000313" key="2">
    <source>
        <dbReference type="EMBL" id="MDG0813130.1"/>
    </source>
</evidence>
<gene>
    <name evidence="2" type="ORF">OMP40_30360</name>
</gene>
<dbReference type="RefSeq" id="WP_277536894.1">
    <property type="nucleotide sequence ID" value="NZ_JAPDIA010000008.1"/>
</dbReference>
<feature type="transmembrane region" description="Helical" evidence="1">
    <location>
        <begin position="21"/>
        <end position="41"/>
    </location>
</feature>
<keyword evidence="1" id="KW-0472">Membrane</keyword>
<proteinExistence type="predicted"/>
<dbReference type="AlphaFoldDB" id="A0A9X4QVU9"/>
<protein>
    <submittedName>
        <fullName evidence="2">Uncharacterized protein</fullName>
    </submittedName>
</protein>
<accession>A0A9X4QVU9</accession>
<comment type="caution">
    <text evidence="2">The sequence shown here is derived from an EMBL/GenBank/DDBJ whole genome shotgun (WGS) entry which is preliminary data.</text>
</comment>